<evidence type="ECO:0000313" key="1">
    <source>
        <dbReference type="EMBL" id="TNJ41006.1"/>
    </source>
</evidence>
<gene>
    <name evidence="1" type="ORF">FGF67_16575</name>
</gene>
<protein>
    <submittedName>
        <fullName evidence="1">Uncharacterized protein</fullName>
    </submittedName>
</protein>
<accession>A0A5C4SBX0</accession>
<name>A0A5C4SBX0_9FLAO</name>
<dbReference type="OrthoDB" id="359260at2"/>
<dbReference type="Proteomes" id="UP000308713">
    <property type="component" value="Unassembled WGS sequence"/>
</dbReference>
<dbReference type="RefSeq" id="WP_139698873.1">
    <property type="nucleotide sequence ID" value="NZ_CP074074.1"/>
</dbReference>
<sequence>MYSVEEIRENYKGFSDSKIENIAKKESKGLRKDVLGILKEEIEKRNLDKNLISWVETETKTYDGIERNSLIKKIQSLNCPKCAEKKDRLYGFEINQVVSVLLFANDTRNEKILCLSCGKKAKLKAILITFFAGWWSRRGILLTPWIVTKDSFNFLFINKISDKIINRLIDENTGHFRRKGTENATLNRLIKRRNEKEILEDEGYDFT</sequence>
<organism evidence="1 2">
    <name type="scientific">Allotamlana fucoidanivorans</name>
    <dbReference type="NCBI Taxonomy" id="2583814"/>
    <lineage>
        <taxon>Bacteria</taxon>
        <taxon>Pseudomonadati</taxon>
        <taxon>Bacteroidota</taxon>
        <taxon>Flavobacteriia</taxon>
        <taxon>Flavobacteriales</taxon>
        <taxon>Flavobacteriaceae</taxon>
        <taxon>Allotamlana</taxon>
    </lineage>
</organism>
<comment type="caution">
    <text evidence="1">The sequence shown here is derived from an EMBL/GenBank/DDBJ whole genome shotgun (WGS) entry which is preliminary data.</text>
</comment>
<dbReference type="EMBL" id="VDCS01000031">
    <property type="protein sequence ID" value="TNJ41006.1"/>
    <property type="molecule type" value="Genomic_DNA"/>
</dbReference>
<proteinExistence type="predicted"/>
<reference evidence="1 2" key="1">
    <citation type="submission" date="2019-05" db="EMBL/GenBank/DDBJ databases">
        <title>Tamlana fucoidanivorans sp. nov., isolated from the surface of algae collected from Fujian province in China.</title>
        <authorList>
            <person name="Li J."/>
        </authorList>
    </citation>
    <scope>NUCLEOTIDE SEQUENCE [LARGE SCALE GENOMIC DNA]</scope>
    <source>
        <strain evidence="1 2">CW2-9</strain>
    </source>
</reference>
<dbReference type="AlphaFoldDB" id="A0A5C4SBX0"/>
<keyword evidence="2" id="KW-1185">Reference proteome</keyword>
<evidence type="ECO:0000313" key="2">
    <source>
        <dbReference type="Proteomes" id="UP000308713"/>
    </source>
</evidence>